<sequence>MSFLSENLRPFRRSRAETPCEWLIEPLRSRPEFSVRRTFGCWSFYLGEKNVLLYVPAGDEDGEGILIPTSPEFHASLIAEFPGLAPHDFLKKWLCLGASANDYEETAAAIVRLILRGDPRVGVPGSIRSRRRKKRRSRD</sequence>
<organism evidence="1 2">
    <name type="scientific">Candidatus Spyradosoma merdigallinarum</name>
    <dbReference type="NCBI Taxonomy" id="2840950"/>
    <lineage>
        <taxon>Bacteria</taxon>
        <taxon>Pseudomonadati</taxon>
        <taxon>Verrucomicrobiota</taxon>
        <taxon>Opitutia</taxon>
        <taxon>Opitutia incertae sedis</taxon>
        <taxon>Candidatus Spyradosoma</taxon>
    </lineage>
</organism>
<reference evidence="1" key="2">
    <citation type="journal article" date="2021" name="PeerJ">
        <title>Extensive microbial diversity within the chicken gut microbiome revealed by metagenomics and culture.</title>
        <authorList>
            <person name="Gilroy R."/>
            <person name="Ravi A."/>
            <person name="Getino M."/>
            <person name="Pursley I."/>
            <person name="Horton D.L."/>
            <person name="Alikhan N.F."/>
            <person name="Baker D."/>
            <person name="Gharbi K."/>
            <person name="Hall N."/>
            <person name="Watson M."/>
            <person name="Adriaenssens E.M."/>
            <person name="Foster-Nyarko E."/>
            <person name="Jarju S."/>
            <person name="Secka A."/>
            <person name="Antonio M."/>
            <person name="Oren A."/>
            <person name="Chaudhuri R.R."/>
            <person name="La Ragione R."/>
            <person name="Hildebrand F."/>
            <person name="Pallen M.J."/>
        </authorList>
    </citation>
    <scope>NUCLEOTIDE SEQUENCE</scope>
    <source>
        <strain evidence="1">10669</strain>
    </source>
</reference>
<dbReference type="Proteomes" id="UP000886812">
    <property type="component" value="Unassembled WGS sequence"/>
</dbReference>
<evidence type="ECO:0000313" key="1">
    <source>
        <dbReference type="EMBL" id="HIV04201.1"/>
    </source>
</evidence>
<evidence type="ECO:0000313" key="2">
    <source>
        <dbReference type="Proteomes" id="UP000886812"/>
    </source>
</evidence>
<accession>A0A9D1NKD9</accession>
<reference evidence="1" key="1">
    <citation type="submission" date="2020-10" db="EMBL/GenBank/DDBJ databases">
        <authorList>
            <person name="Gilroy R."/>
        </authorList>
    </citation>
    <scope>NUCLEOTIDE SEQUENCE</scope>
    <source>
        <strain evidence="1">10669</strain>
    </source>
</reference>
<dbReference type="AlphaFoldDB" id="A0A9D1NKD9"/>
<gene>
    <name evidence="1" type="ORF">IAC75_03500</name>
</gene>
<protein>
    <submittedName>
        <fullName evidence="1">Uncharacterized protein</fullName>
    </submittedName>
</protein>
<name>A0A9D1NKD9_9BACT</name>
<dbReference type="EMBL" id="DVOG01000090">
    <property type="protein sequence ID" value="HIV04201.1"/>
    <property type="molecule type" value="Genomic_DNA"/>
</dbReference>
<proteinExistence type="predicted"/>
<comment type="caution">
    <text evidence="1">The sequence shown here is derived from an EMBL/GenBank/DDBJ whole genome shotgun (WGS) entry which is preliminary data.</text>
</comment>